<feature type="transmembrane region" description="Helical" evidence="1">
    <location>
        <begin position="21"/>
        <end position="41"/>
    </location>
</feature>
<dbReference type="PANTHER" id="PTHR40076:SF1">
    <property type="entry name" value="MEMBRANE PROTEIN"/>
    <property type="match status" value="1"/>
</dbReference>
<evidence type="ECO:0000256" key="1">
    <source>
        <dbReference type="SAM" id="Phobius"/>
    </source>
</evidence>
<keyword evidence="1" id="KW-0812">Transmembrane</keyword>
<keyword evidence="1" id="KW-0472">Membrane</keyword>
<feature type="transmembrane region" description="Helical" evidence="1">
    <location>
        <begin position="96"/>
        <end position="129"/>
    </location>
</feature>
<organism evidence="2 3">
    <name type="scientific">Candidatus Kaiserbacteria bacterium RIFCSPLOWO2_01_FULL_54_13</name>
    <dbReference type="NCBI Taxonomy" id="1798512"/>
    <lineage>
        <taxon>Bacteria</taxon>
        <taxon>Candidatus Kaiseribacteriota</taxon>
    </lineage>
</organism>
<evidence type="ECO:0000313" key="2">
    <source>
        <dbReference type="EMBL" id="OGG80187.1"/>
    </source>
</evidence>
<name>A0A1F6F2U4_9BACT</name>
<gene>
    <name evidence="2" type="ORF">A3A39_02840</name>
</gene>
<feature type="transmembrane region" description="Helical" evidence="1">
    <location>
        <begin position="53"/>
        <end position="75"/>
    </location>
</feature>
<comment type="caution">
    <text evidence="2">The sequence shown here is derived from an EMBL/GenBank/DDBJ whole genome shotgun (WGS) entry which is preliminary data.</text>
</comment>
<dbReference type="PANTHER" id="PTHR40076">
    <property type="entry name" value="MEMBRANE PROTEIN-RELATED"/>
    <property type="match status" value="1"/>
</dbReference>
<dbReference type="EMBL" id="MFLZ01000012">
    <property type="protein sequence ID" value="OGG80187.1"/>
    <property type="molecule type" value="Genomic_DNA"/>
</dbReference>
<keyword evidence="1" id="KW-1133">Transmembrane helix</keyword>
<evidence type="ECO:0000313" key="3">
    <source>
        <dbReference type="Proteomes" id="UP000177372"/>
    </source>
</evidence>
<dbReference type="AlphaFoldDB" id="A0A1F6F2U4"/>
<evidence type="ECO:0008006" key="4">
    <source>
        <dbReference type="Google" id="ProtNLM"/>
    </source>
</evidence>
<dbReference type="Proteomes" id="UP000177372">
    <property type="component" value="Unassembled WGS sequence"/>
</dbReference>
<sequence>MNQFSATDCIRFGWSTFKKRGWFLVGMTALMIVLTWVIGAIAGTLGEKGFPGFLGGAVNIGLSTLLSMGFTAVVIRAHDMLESVDVNDLWHPRPFWKFLAVELLVGLIVLVGFVLLIVPGVIAILAYMFVQYLVIDKGLGPIEALKESARITRGSRWELLFLLLIVFVLNILGAVALLVGLLVSIPVTALAMVHAYRTLEAKVGRPTPA</sequence>
<accession>A0A1F6F2U4</accession>
<dbReference type="STRING" id="1798512.A3A39_02840"/>
<feature type="transmembrane region" description="Helical" evidence="1">
    <location>
        <begin position="160"/>
        <end position="193"/>
    </location>
</feature>
<protein>
    <recommendedName>
        <fullName evidence="4">Glycerophosphoryl diester phosphodiesterase membrane domain-containing protein</fullName>
    </recommendedName>
</protein>
<reference evidence="2 3" key="1">
    <citation type="journal article" date="2016" name="Nat. Commun.">
        <title>Thousands of microbial genomes shed light on interconnected biogeochemical processes in an aquifer system.</title>
        <authorList>
            <person name="Anantharaman K."/>
            <person name="Brown C.T."/>
            <person name="Hug L.A."/>
            <person name="Sharon I."/>
            <person name="Castelle C.J."/>
            <person name="Probst A.J."/>
            <person name="Thomas B.C."/>
            <person name="Singh A."/>
            <person name="Wilkins M.J."/>
            <person name="Karaoz U."/>
            <person name="Brodie E.L."/>
            <person name="Williams K.H."/>
            <person name="Hubbard S.S."/>
            <person name="Banfield J.F."/>
        </authorList>
    </citation>
    <scope>NUCLEOTIDE SEQUENCE [LARGE SCALE GENOMIC DNA]</scope>
</reference>
<proteinExistence type="predicted"/>
<dbReference type="InterPro" id="IPR010380">
    <property type="entry name" value="DUF975"/>
</dbReference>